<protein>
    <submittedName>
        <fullName evidence="2">Uncharacterized protein</fullName>
    </submittedName>
</protein>
<dbReference type="EMBL" id="JYJB01000010">
    <property type="protein sequence ID" value="KJL46802.1"/>
    <property type="molecule type" value="Genomic_DNA"/>
</dbReference>
<keyword evidence="3" id="KW-1185">Reference proteome</keyword>
<gene>
    <name evidence="2" type="ORF">RS84_03443</name>
</gene>
<accession>A0A0M2HQP9</accession>
<reference evidence="2 3" key="1">
    <citation type="submission" date="2015-02" db="EMBL/GenBank/DDBJ databases">
        <title>Draft genome sequences of ten Microbacterium spp. with emphasis on heavy metal contaminated environments.</title>
        <authorList>
            <person name="Corretto E."/>
        </authorList>
    </citation>
    <scope>NUCLEOTIDE SEQUENCE [LARGE SCALE GENOMIC DNA]</scope>
    <source>
        <strain evidence="2 3">SA35</strain>
    </source>
</reference>
<dbReference type="AlphaFoldDB" id="A0A0M2HQP9"/>
<feature type="compositionally biased region" description="Basic and acidic residues" evidence="1">
    <location>
        <begin position="17"/>
        <end position="30"/>
    </location>
</feature>
<feature type="compositionally biased region" description="Polar residues" evidence="1">
    <location>
        <begin position="38"/>
        <end position="48"/>
    </location>
</feature>
<comment type="caution">
    <text evidence="2">The sequence shown here is derived from an EMBL/GenBank/DDBJ whole genome shotgun (WGS) entry which is preliminary data.</text>
</comment>
<feature type="compositionally biased region" description="Polar residues" evidence="1">
    <location>
        <begin position="62"/>
        <end position="73"/>
    </location>
</feature>
<dbReference type="Proteomes" id="UP000033900">
    <property type="component" value="Unassembled WGS sequence"/>
</dbReference>
<evidence type="ECO:0000313" key="3">
    <source>
        <dbReference type="Proteomes" id="UP000033900"/>
    </source>
</evidence>
<proteinExistence type="predicted"/>
<sequence length="73" mass="8071">MNVDAGAETRIPQTRIPETRTPERRTPERRTPKRRTPVSYQLTGSALPSSYPAADCRPTCARSWNSGTDDAPA</sequence>
<name>A0A0M2HQP9_9MICO</name>
<organism evidence="2 3">
    <name type="scientific">Microbacterium hydrocarbonoxydans</name>
    <dbReference type="NCBI Taxonomy" id="273678"/>
    <lineage>
        <taxon>Bacteria</taxon>
        <taxon>Bacillati</taxon>
        <taxon>Actinomycetota</taxon>
        <taxon>Actinomycetes</taxon>
        <taxon>Micrococcales</taxon>
        <taxon>Microbacteriaceae</taxon>
        <taxon>Microbacterium</taxon>
    </lineage>
</organism>
<evidence type="ECO:0000256" key="1">
    <source>
        <dbReference type="SAM" id="MobiDB-lite"/>
    </source>
</evidence>
<evidence type="ECO:0000313" key="2">
    <source>
        <dbReference type="EMBL" id="KJL46802.1"/>
    </source>
</evidence>
<feature type="region of interest" description="Disordered" evidence="1">
    <location>
        <begin position="1"/>
        <end position="73"/>
    </location>
</feature>